<evidence type="ECO:0000256" key="6">
    <source>
        <dbReference type="ARBA" id="ARBA00023268"/>
    </source>
</evidence>
<dbReference type="SMART" id="SM00822">
    <property type="entry name" value="PKS_KR"/>
    <property type="match status" value="2"/>
</dbReference>
<dbReference type="Pfam" id="PF16197">
    <property type="entry name" value="KAsynt_C_assoc"/>
    <property type="match status" value="1"/>
</dbReference>
<evidence type="ECO:0000256" key="1">
    <source>
        <dbReference type="ARBA" id="ARBA00004792"/>
    </source>
</evidence>
<dbReference type="FunFam" id="3.40.47.10:FF:000019">
    <property type="entry name" value="Polyketide synthase type I"/>
    <property type="match status" value="1"/>
</dbReference>
<dbReference type="CDD" id="cd00833">
    <property type="entry name" value="PKS"/>
    <property type="match status" value="1"/>
</dbReference>
<dbReference type="Gene3D" id="1.10.1200.10">
    <property type="entry name" value="ACP-like"/>
    <property type="match status" value="1"/>
</dbReference>
<feature type="domain" description="Ketosynthase family 3 (KS3)" evidence="11">
    <location>
        <begin position="894"/>
        <end position="1321"/>
    </location>
</feature>
<dbReference type="Pfam" id="PF18369">
    <property type="entry name" value="PKS_DE"/>
    <property type="match status" value="1"/>
</dbReference>
<feature type="active site" description="Proton acceptor; for dehydratase activity" evidence="8">
    <location>
        <position position="66"/>
    </location>
</feature>
<reference evidence="13 14" key="1">
    <citation type="submission" date="2019-03" db="EMBL/GenBank/DDBJ databases">
        <authorList>
            <person name="Gonzalez-Pimentel J.L."/>
        </authorList>
    </citation>
    <scope>NUCLEOTIDE SEQUENCE [LARGE SCALE GENOMIC DNA]</scope>
    <source>
        <strain evidence="13 14">JCM 31289</strain>
    </source>
</reference>
<dbReference type="SUPFAM" id="SSF51735">
    <property type="entry name" value="NAD(P)-binding Rossmann-fold domains"/>
    <property type="match status" value="4"/>
</dbReference>
<dbReference type="PANTHER" id="PTHR43775:SF51">
    <property type="entry name" value="INACTIVE PHENOLPHTHIOCEROL SYNTHESIS POLYKETIDE SYNTHASE TYPE I PKS1-RELATED"/>
    <property type="match status" value="1"/>
</dbReference>
<keyword evidence="2" id="KW-0596">Phosphopantetheine</keyword>
<dbReference type="PROSITE" id="PS00606">
    <property type="entry name" value="KS3_1"/>
    <property type="match status" value="1"/>
</dbReference>
<dbReference type="InterPro" id="IPR018201">
    <property type="entry name" value="Ketoacyl_synth_AS"/>
</dbReference>
<gene>
    <name evidence="13" type="ORF">E4099_26955</name>
</gene>
<dbReference type="FunFam" id="1.10.1200.10:FF:000007">
    <property type="entry name" value="Probable polyketide synthase pks17"/>
    <property type="match status" value="1"/>
</dbReference>
<dbReference type="FunFam" id="3.40.366.10:FF:000002">
    <property type="entry name" value="Probable polyketide synthase 2"/>
    <property type="match status" value="1"/>
</dbReference>
<dbReference type="InterPro" id="IPR020806">
    <property type="entry name" value="PKS_PP-bd"/>
</dbReference>
<dbReference type="GO" id="GO:0004312">
    <property type="term" value="F:fatty acid synthase activity"/>
    <property type="evidence" value="ECO:0007669"/>
    <property type="project" value="TreeGrafter"/>
</dbReference>
<dbReference type="CDD" id="cd08952">
    <property type="entry name" value="KR_1_SDR_x"/>
    <property type="match status" value="1"/>
</dbReference>
<dbReference type="SMART" id="SM01294">
    <property type="entry name" value="PKS_PP_betabranch"/>
    <property type="match status" value="1"/>
</dbReference>
<feature type="domain" description="Carrier" evidence="10">
    <location>
        <begin position="802"/>
        <end position="877"/>
    </location>
</feature>
<dbReference type="PANTHER" id="PTHR43775">
    <property type="entry name" value="FATTY ACID SYNTHASE"/>
    <property type="match status" value="1"/>
</dbReference>
<dbReference type="PROSITE" id="PS00012">
    <property type="entry name" value="PHOSPHOPANTETHEINE"/>
    <property type="match status" value="1"/>
</dbReference>
<dbReference type="SMART" id="SM00826">
    <property type="entry name" value="PKS_DH"/>
    <property type="match status" value="1"/>
</dbReference>
<dbReference type="SMART" id="SM00827">
    <property type="entry name" value="PKS_AT"/>
    <property type="match status" value="1"/>
</dbReference>
<evidence type="ECO:0000256" key="4">
    <source>
        <dbReference type="ARBA" id="ARBA00022679"/>
    </source>
</evidence>
<dbReference type="Gene3D" id="3.40.47.10">
    <property type="match status" value="1"/>
</dbReference>
<dbReference type="Pfam" id="PF08659">
    <property type="entry name" value="KR"/>
    <property type="match status" value="2"/>
</dbReference>
<accession>A0A4Z0GA82</accession>
<feature type="active site" description="Proton donor; for dehydratase activity" evidence="8">
    <location>
        <position position="235"/>
    </location>
</feature>
<dbReference type="InterPro" id="IPR014031">
    <property type="entry name" value="Ketoacyl_synth_C"/>
</dbReference>
<keyword evidence="4" id="KW-0808">Transferase</keyword>
<dbReference type="SMART" id="SM00825">
    <property type="entry name" value="PKS_KS"/>
    <property type="match status" value="1"/>
</dbReference>
<dbReference type="OrthoDB" id="9778690at2"/>
<evidence type="ECO:0000259" key="12">
    <source>
        <dbReference type="PROSITE" id="PS52019"/>
    </source>
</evidence>
<dbReference type="InterPro" id="IPR049900">
    <property type="entry name" value="PKS_mFAS_DH"/>
</dbReference>
<organism evidence="13 14">
    <name type="scientific">Streptomyces palmae</name>
    <dbReference type="NCBI Taxonomy" id="1701085"/>
    <lineage>
        <taxon>Bacteria</taxon>
        <taxon>Bacillati</taxon>
        <taxon>Actinomycetota</taxon>
        <taxon>Actinomycetes</taxon>
        <taxon>Kitasatosporales</taxon>
        <taxon>Streptomycetaceae</taxon>
        <taxon>Streptomyces</taxon>
    </lineage>
</organism>
<dbReference type="Gene3D" id="3.40.50.11460">
    <property type="match status" value="1"/>
</dbReference>
<feature type="region of interest" description="C-terminal hotdog fold" evidence="8">
    <location>
        <begin position="174"/>
        <end position="317"/>
    </location>
</feature>
<dbReference type="Gene3D" id="3.10.129.110">
    <property type="entry name" value="Polyketide synthase dehydratase"/>
    <property type="match status" value="1"/>
</dbReference>
<comment type="caution">
    <text evidence="13">The sequence shown here is derived from an EMBL/GenBank/DDBJ whole genome shotgun (WGS) entry which is preliminary data.</text>
</comment>
<dbReference type="EMBL" id="SRID01000372">
    <property type="protein sequence ID" value="TGA93126.1"/>
    <property type="molecule type" value="Genomic_DNA"/>
</dbReference>
<dbReference type="InterPro" id="IPR001227">
    <property type="entry name" value="Ac_transferase_dom_sf"/>
</dbReference>
<dbReference type="Pfam" id="PF22953">
    <property type="entry name" value="SpnB_Rossmann"/>
    <property type="match status" value="1"/>
</dbReference>
<dbReference type="InterPro" id="IPR009081">
    <property type="entry name" value="PP-bd_ACP"/>
</dbReference>
<dbReference type="Proteomes" id="UP000297948">
    <property type="component" value="Unassembled WGS sequence"/>
</dbReference>
<dbReference type="InterPro" id="IPR020807">
    <property type="entry name" value="PKS_DH"/>
</dbReference>
<dbReference type="InterPro" id="IPR016039">
    <property type="entry name" value="Thiolase-like"/>
</dbReference>
<evidence type="ECO:0000313" key="14">
    <source>
        <dbReference type="Proteomes" id="UP000297948"/>
    </source>
</evidence>
<dbReference type="Pfam" id="PF00109">
    <property type="entry name" value="ketoacyl-synt"/>
    <property type="match status" value="1"/>
</dbReference>
<dbReference type="InterPro" id="IPR032821">
    <property type="entry name" value="PKS_assoc"/>
</dbReference>
<dbReference type="Pfam" id="PF02801">
    <property type="entry name" value="Ketoacyl-synt_C"/>
    <property type="match status" value="1"/>
</dbReference>
<evidence type="ECO:0000256" key="2">
    <source>
        <dbReference type="ARBA" id="ARBA00022450"/>
    </source>
</evidence>
<dbReference type="PROSITE" id="PS52019">
    <property type="entry name" value="PKS_MFAS_DH"/>
    <property type="match status" value="1"/>
</dbReference>
<dbReference type="GO" id="GO:0033068">
    <property type="term" value="P:macrolide biosynthetic process"/>
    <property type="evidence" value="ECO:0007669"/>
    <property type="project" value="UniProtKB-ARBA"/>
</dbReference>
<feature type="region of interest" description="N-terminal hotdog fold" evidence="8">
    <location>
        <begin position="34"/>
        <end position="158"/>
    </location>
</feature>
<dbReference type="NCBIfam" id="NF045894">
    <property type="entry name" value="PKS_plus_SDR"/>
    <property type="match status" value="1"/>
</dbReference>
<dbReference type="InterPro" id="IPR041618">
    <property type="entry name" value="PKS_DE"/>
</dbReference>
<keyword evidence="7" id="KW-0012">Acyltransferase</keyword>
<dbReference type="InterPro" id="IPR049552">
    <property type="entry name" value="PKS_DH_N"/>
</dbReference>
<dbReference type="InterPro" id="IPR016036">
    <property type="entry name" value="Malonyl_transacylase_ACP-bd"/>
</dbReference>
<sequence length="2224" mass="233130">MELPTYAFQRRRFWLESDAWSGDPAGLGQTPAEHPLLGAAVALADGHGWVFTGRLSLDTHPWLADHVVLDSVLLPGTAFLELALHAGHRLGCGTVEELSLETPLAFPDKGGVQIQLRIEAEDEGRRAISVHSRPDGGDPDQPWTRHAGGTVTAAVPAPDPHPAPDLTVWPPEGAEPVGTEGFYDWMARTGIVYGPAFHGVRAAWRRGPETFAEVALPEQIAYTAAGFGIHPALLDGCQHLLGLGAFADLSDPASGPVALPFSWREVRLATQGAARVRVRLVRTGQDAVTLSLADEAGRPVAEVRSLSVRPVSAEQLRASTGGRPEPLYGLRWVPLPQSPGERAAPDPERWAVVGSPEDTAGFGELPRHDDLDALLTAVEAGGAVPRTVLMPWAGGQGAEPDAAEVHAAVNRALLTVQSWLGEQRFGSARLVLVTRGAVATGPEERVADPAAAAVGGLVRSAQSENPGRLLLVDTDGQPESTAALPGALAEDAPQLALRHGTVHVPRLLRAPEARTAPPVFATEGTVLVTGGTGALGALLARHLVTGHGVRHLLLTSRRGADAPGARALAEELTALGAQVRIEACDTADRPALAATLAAIPADRPLTAVVHTAGVVDDGVISALTPERVERVLRPKVDAALHLHELTRDAALSAFVLFSSVAGLIGSLGQGNYAAGNAFLDALAQNRRAAGLPAHSLAWGLWAEQSGLMREEFSDTDRGRIQRSGVLPLSADQGLALFDAALAQDQALLAPVRLDLAALRRLDEDLPAILRGLIPARRRAARSDESRRLAQRLAGRPEAEQLRLLTELVRGQAAMVLGHPDSGAIGADRAFTELGFDSLTALEMRNGLNTTTGLRLPATVLFDHPNAAALARHLRSEILRTPIRGTAVRRRAISAEPLAIVAMSCRFPGGIETPEDLWRCVADGTDMTSPFPTDRGWDLAGLYDPDPESFGRSYARHGSFLRDIGHFDAELFGISPREALAMDPQQRLLLETSWEAIERAGIDPVSLRGTDTGVFAGLMYADYAAGRVSKVAGELEAYVGNGSSLGVASGRVAYTLGLEGPAVTVDTACSSSLVALHWACHALRTGECDLALAGGVTVMSAPSVFVEFSRQRGLAPDGRCKAFSAAADGVGWGEGVGVLLVERLSDARRNGHPVLAVVRGSAVNQDGASNGLTAPNGPSQERVIRQALASAGLTTGDVDVVEAHGTGTTLGDPIEAQALLATYGQDREADRPLWLGSVKSNIGHTQGAAGVAGLIKMVMAMRHGVLPATLHADRPSPHVDWSTGRVELLREQRLWPRTARPRRAAVSSFGISGTNAHVIVEQPAPQDLPAESAATPPYTGLGQLVPWVVSGRTGAALRAQAARLAEWAREHPDPEPTRAGWSLASGRAVLEHRAVVWGRDARELADGLTALAEDGPGAPVSGAARDLPSPVFVFPGQGTQWAGMAAGLLASCPPFAQAVAECAAVMDPLVDWSLPEVLRDPDAAALERADVVQPVLFAVMVGLARWWESCGVRPAAVIGHSQGEIAAAHIAGVLSLEDAVRVVVRRSRAMRELPTGGGMVSVALSAADATAAVDAAGARPSVAIAAVNGPRSVVLTGEIEALRTVVAACQEDGVRVRWIPVDYASHSARIEAMREAVEPLLAEVDPRPGRVPVYSTVTGQALSDTTVMSGGYWYAGLRQTVHFQEAVRAAVADGHTVFVECSPHPGLVVPVSEILEELGAPGLVLETLRREQGGPDRLAESLSRAFVRGVHVDWAGMLTGGGDGTGAPPRVDLPTYAFQRERYWLDPDMGTALPDAASQGTAAGRDPVDARLWEVVETAGAEGLAAALDLPADAPLDTLVPALTSWRARQRTAAAVDAWRYEVTWEPWSGATGTARPTGRWLLVTPAKSPGRELPEALSRALAEGGAEVVPLEVDHRAAHRSELAERIREITERGEPAGVLCLPGHSGDATAPVPALTLLMTLVQALDDAGVHAPLWCVTRGAVSVTGEELAGASGAALWGMGRVVGLERPRSWGGLIDLPADGPDARALTALTAALVADGDEDQIAIRPLGVFVRRLDHLAETTLQSPPPWRARGTALITGGTGALGGHLARRLAAAGAEHLVLVGRRGEEAPGAAELRAELEKSGARVTLAACDLTDREALARLLAEVRAQDTPLRTVVHAAGLACQGPLAELGAEELTAALGAKVFGAVALDELTRCDELDAFVLFSSAAGVWGGAGQGAYA</sequence>
<dbReference type="SUPFAM" id="SSF53901">
    <property type="entry name" value="Thiolase-like"/>
    <property type="match status" value="1"/>
</dbReference>
<dbReference type="InterPro" id="IPR014043">
    <property type="entry name" value="Acyl_transferase_dom"/>
</dbReference>
<protein>
    <submittedName>
        <fullName evidence="13">SDR family NAD(P)-dependent oxidoreductase</fullName>
    </submittedName>
</protein>
<dbReference type="GO" id="GO:0031177">
    <property type="term" value="F:phosphopantetheine binding"/>
    <property type="evidence" value="ECO:0007669"/>
    <property type="project" value="InterPro"/>
</dbReference>
<dbReference type="InterPro" id="IPR020841">
    <property type="entry name" value="PKS_Beta-ketoAc_synthase_dom"/>
</dbReference>
<dbReference type="Pfam" id="PF00698">
    <property type="entry name" value="Acyl_transf_1"/>
    <property type="match status" value="1"/>
</dbReference>
<dbReference type="SUPFAM" id="SSF47336">
    <property type="entry name" value="ACP-like"/>
    <property type="match status" value="1"/>
</dbReference>
<dbReference type="CDD" id="cd08956">
    <property type="entry name" value="KR_3_FAS_SDR_x"/>
    <property type="match status" value="1"/>
</dbReference>
<dbReference type="Pfam" id="PF14765">
    <property type="entry name" value="PS-DH"/>
    <property type="match status" value="1"/>
</dbReference>
<evidence type="ECO:0000256" key="8">
    <source>
        <dbReference type="PROSITE-ProRule" id="PRU01363"/>
    </source>
</evidence>
<keyword evidence="6" id="KW-0511">Multifunctional enzyme</keyword>
<evidence type="ECO:0000256" key="5">
    <source>
        <dbReference type="ARBA" id="ARBA00023194"/>
    </source>
</evidence>
<evidence type="ECO:0000256" key="7">
    <source>
        <dbReference type="ARBA" id="ARBA00023315"/>
    </source>
</evidence>
<dbReference type="SUPFAM" id="SSF52151">
    <property type="entry name" value="FabD/lysophospholipase-like"/>
    <property type="match status" value="1"/>
</dbReference>
<feature type="region of interest" description="Disordered" evidence="9">
    <location>
        <begin position="125"/>
        <end position="152"/>
    </location>
</feature>
<feature type="non-terminal residue" evidence="13">
    <location>
        <position position="2224"/>
    </location>
</feature>
<dbReference type="InterPro" id="IPR050091">
    <property type="entry name" value="PKS_NRPS_Biosynth_Enz"/>
</dbReference>
<dbReference type="InterPro" id="IPR036736">
    <property type="entry name" value="ACP-like_sf"/>
</dbReference>
<dbReference type="Pfam" id="PF21089">
    <property type="entry name" value="PKS_DH_N"/>
    <property type="match status" value="1"/>
</dbReference>
<dbReference type="InterPro" id="IPR014030">
    <property type="entry name" value="Ketoacyl_synth_N"/>
</dbReference>
<keyword evidence="3" id="KW-0597">Phosphoprotein</keyword>
<evidence type="ECO:0000259" key="10">
    <source>
        <dbReference type="PROSITE" id="PS50075"/>
    </source>
</evidence>
<dbReference type="InterPro" id="IPR036291">
    <property type="entry name" value="NAD(P)-bd_dom_sf"/>
</dbReference>
<evidence type="ECO:0000259" key="11">
    <source>
        <dbReference type="PROSITE" id="PS52004"/>
    </source>
</evidence>
<dbReference type="InterPro" id="IPR057326">
    <property type="entry name" value="KR_dom"/>
</dbReference>
<dbReference type="Gene3D" id="3.40.366.10">
    <property type="entry name" value="Malonyl-Coenzyme A Acyl Carrier Protein, domain 2"/>
    <property type="match status" value="1"/>
</dbReference>
<dbReference type="InterPro" id="IPR006162">
    <property type="entry name" value="Ppantetheine_attach_site"/>
</dbReference>
<dbReference type="InterPro" id="IPR055123">
    <property type="entry name" value="SpnB-like_Rossmann"/>
</dbReference>
<dbReference type="InterPro" id="IPR016035">
    <property type="entry name" value="Acyl_Trfase/lysoPLipase"/>
</dbReference>
<comment type="pathway">
    <text evidence="1">Antibiotic biosynthesis.</text>
</comment>
<keyword evidence="5" id="KW-0045">Antibiotic biosynthesis</keyword>
<dbReference type="PROSITE" id="PS52004">
    <property type="entry name" value="KS3_2"/>
    <property type="match status" value="1"/>
</dbReference>
<keyword evidence="14" id="KW-1185">Reference proteome</keyword>
<dbReference type="GO" id="GO:0006633">
    <property type="term" value="P:fatty acid biosynthetic process"/>
    <property type="evidence" value="ECO:0007669"/>
    <property type="project" value="InterPro"/>
</dbReference>
<evidence type="ECO:0000256" key="9">
    <source>
        <dbReference type="SAM" id="MobiDB-lite"/>
    </source>
</evidence>
<dbReference type="SUPFAM" id="SSF55048">
    <property type="entry name" value="Probable ACP-binding domain of malonyl-CoA ACP transacylase"/>
    <property type="match status" value="1"/>
</dbReference>
<dbReference type="Gene3D" id="3.30.70.3290">
    <property type="match status" value="1"/>
</dbReference>
<dbReference type="Gene3D" id="6.10.140.1830">
    <property type="match status" value="1"/>
</dbReference>
<name>A0A4Z0GA82_9ACTN</name>
<evidence type="ECO:0000313" key="13">
    <source>
        <dbReference type="EMBL" id="TGA93126.1"/>
    </source>
</evidence>
<proteinExistence type="predicted"/>
<dbReference type="Pfam" id="PF00550">
    <property type="entry name" value="PP-binding"/>
    <property type="match status" value="1"/>
</dbReference>
<dbReference type="InterPro" id="IPR049551">
    <property type="entry name" value="PKS_DH_C"/>
</dbReference>
<dbReference type="SMART" id="SM00823">
    <property type="entry name" value="PKS_PP"/>
    <property type="match status" value="1"/>
</dbReference>
<evidence type="ECO:0000256" key="3">
    <source>
        <dbReference type="ARBA" id="ARBA00022553"/>
    </source>
</evidence>
<dbReference type="Gene3D" id="3.40.50.720">
    <property type="entry name" value="NAD(P)-binding Rossmann-like Domain"/>
    <property type="match status" value="2"/>
</dbReference>
<dbReference type="GO" id="GO:0004315">
    <property type="term" value="F:3-oxoacyl-[acyl-carrier-protein] synthase activity"/>
    <property type="evidence" value="ECO:0007669"/>
    <property type="project" value="InterPro"/>
</dbReference>
<feature type="domain" description="PKS/mFAS DH" evidence="12">
    <location>
        <begin position="34"/>
        <end position="317"/>
    </location>
</feature>
<dbReference type="InterPro" id="IPR042104">
    <property type="entry name" value="PKS_dehydratase_sf"/>
</dbReference>
<dbReference type="InterPro" id="IPR013968">
    <property type="entry name" value="PKS_KR"/>
</dbReference>
<dbReference type="PROSITE" id="PS50075">
    <property type="entry name" value="CARRIER"/>
    <property type="match status" value="1"/>
</dbReference>